<gene>
    <name evidence="2" type="ordered locus">Nwi_1966</name>
</gene>
<dbReference type="InterPro" id="IPR013249">
    <property type="entry name" value="RNA_pol_sigma70_r4_t2"/>
</dbReference>
<dbReference type="Gene3D" id="1.10.10.10">
    <property type="entry name" value="Winged helix-like DNA-binding domain superfamily/Winged helix DNA-binding domain"/>
    <property type="match status" value="1"/>
</dbReference>
<evidence type="ECO:0000313" key="2">
    <source>
        <dbReference type="EMBL" id="ABA05226.1"/>
    </source>
</evidence>
<organism evidence="2 3">
    <name type="scientific">Nitrobacter winogradskyi (strain ATCC 25391 / DSM 10237 / CIP 104748 / NCIMB 11846 / Nb-255)</name>
    <dbReference type="NCBI Taxonomy" id="323098"/>
    <lineage>
        <taxon>Bacteria</taxon>
        <taxon>Pseudomonadati</taxon>
        <taxon>Pseudomonadota</taxon>
        <taxon>Alphaproteobacteria</taxon>
        <taxon>Hyphomicrobiales</taxon>
        <taxon>Nitrobacteraceae</taxon>
        <taxon>Nitrobacter</taxon>
    </lineage>
</organism>
<evidence type="ECO:0000313" key="3">
    <source>
        <dbReference type="Proteomes" id="UP000002531"/>
    </source>
</evidence>
<keyword evidence="3" id="KW-1185">Reference proteome</keyword>
<feature type="domain" description="RNA polymerase sigma factor 70 region 4 type 2" evidence="1">
    <location>
        <begin position="1"/>
        <end position="44"/>
    </location>
</feature>
<name>Q3SR65_NITWN</name>
<dbReference type="SUPFAM" id="SSF88659">
    <property type="entry name" value="Sigma3 and sigma4 domains of RNA polymerase sigma factors"/>
    <property type="match status" value="1"/>
</dbReference>
<dbReference type="Pfam" id="PF08281">
    <property type="entry name" value="Sigma70_r4_2"/>
    <property type="match status" value="1"/>
</dbReference>
<protein>
    <submittedName>
        <fullName evidence="2">RNA polymerase ECF-type sigma factor, possible FecI</fullName>
    </submittedName>
</protein>
<evidence type="ECO:0000259" key="1">
    <source>
        <dbReference type="Pfam" id="PF08281"/>
    </source>
</evidence>
<dbReference type="InterPro" id="IPR013324">
    <property type="entry name" value="RNA_pol_sigma_r3/r4-like"/>
</dbReference>
<sequence>MPPRCREVLILHKFESLSYAQIADRLGIAKNSVAAHMVKAISHLRSRFREASA</sequence>
<dbReference type="Proteomes" id="UP000002531">
    <property type="component" value="Chromosome"/>
</dbReference>
<dbReference type="GO" id="GO:0006352">
    <property type="term" value="P:DNA-templated transcription initiation"/>
    <property type="evidence" value="ECO:0007669"/>
    <property type="project" value="InterPro"/>
</dbReference>
<dbReference type="GO" id="GO:0003677">
    <property type="term" value="F:DNA binding"/>
    <property type="evidence" value="ECO:0007669"/>
    <property type="project" value="InterPro"/>
</dbReference>
<dbReference type="EMBL" id="CP000115">
    <property type="protein sequence ID" value="ABA05226.1"/>
    <property type="molecule type" value="Genomic_DNA"/>
</dbReference>
<dbReference type="AlphaFoldDB" id="Q3SR65"/>
<accession>Q3SR65</accession>
<dbReference type="InterPro" id="IPR036388">
    <property type="entry name" value="WH-like_DNA-bd_sf"/>
</dbReference>
<dbReference type="eggNOG" id="COG1595">
    <property type="taxonomic scope" value="Bacteria"/>
</dbReference>
<dbReference type="KEGG" id="nwi:Nwi_1966"/>
<dbReference type="STRING" id="323098.Nwi_1966"/>
<dbReference type="GO" id="GO:0016987">
    <property type="term" value="F:sigma factor activity"/>
    <property type="evidence" value="ECO:0007669"/>
    <property type="project" value="InterPro"/>
</dbReference>
<dbReference type="HOGENOM" id="CLU_3063985_0_0_5"/>
<proteinExistence type="predicted"/>
<reference evidence="2 3" key="1">
    <citation type="journal article" date="2006" name="Appl. Environ. Microbiol.">
        <title>Genome sequence of the chemolithoautotrophic nitrite-oxidizing bacterium Nitrobacter winogradskyi Nb-255.</title>
        <authorList>
            <person name="Starkenburg S.R."/>
            <person name="Chain P.S."/>
            <person name="Sayavedra-Soto L.A."/>
            <person name="Hauser L."/>
            <person name="Land M.L."/>
            <person name="Larimer F.W."/>
            <person name="Malfatti S.A."/>
            <person name="Klotz M.G."/>
            <person name="Bottomley P.J."/>
            <person name="Arp D.J."/>
            <person name="Hickey W.J."/>
        </authorList>
    </citation>
    <scope>NUCLEOTIDE SEQUENCE [LARGE SCALE GENOMIC DNA]</scope>
    <source>
        <strain evidence="3">ATCC 25391 / DSM 10237 / CIP 104748 / NCIMB 11846 / Nb-255</strain>
    </source>
</reference>